<comment type="subunit">
    <text evidence="2">Homodimer.</text>
</comment>
<feature type="binding site" evidence="2">
    <location>
        <position position="359"/>
    </location>
    <ligand>
        <name>substrate</name>
    </ligand>
</feature>
<dbReference type="NCBIfam" id="NF001209">
    <property type="entry name" value="PRK00175.1"/>
    <property type="match status" value="1"/>
</dbReference>
<proteinExistence type="inferred from homology"/>
<keyword evidence="1 2" id="KW-0808">Transferase</keyword>
<dbReference type="RefSeq" id="WP_344679146.1">
    <property type="nucleotide sequence ID" value="NZ_BAAAUX010000011.1"/>
</dbReference>
<evidence type="ECO:0000313" key="5">
    <source>
        <dbReference type="Proteomes" id="UP001500979"/>
    </source>
</evidence>
<feature type="active site" evidence="2">
    <location>
        <position position="358"/>
    </location>
</feature>
<dbReference type="InterPro" id="IPR008220">
    <property type="entry name" value="HAT_MetX-like"/>
</dbReference>
<evidence type="ECO:0000259" key="3">
    <source>
        <dbReference type="Pfam" id="PF00561"/>
    </source>
</evidence>
<dbReference type="Proteomes" id="UP001500979">
    <property type="component" value="Unassembled WGS sequence"/>
</dbReference>
<feature type="active site" description="Nucleophile" evidence="2">
    <location>
        <position position="164"/>
    </location>
</feature>
<reference evidence="4 5" key="1">
    <citation type="journal article" date="2019" name="Int. J. Syst. Evol. Microbiol.">
        <title>The Global Catalogue of Microorganisms (GCM) 10K type strain sequencing project: providing services to taxonomists for standard genome sequencing and annotation.</title>
        <authorList>
            <consortium name="The Broad Institute Genomics Platform"/>
            <consortium name="The Broad Institute Genome Sequencing Center for Infectious Disease"/>
            <person name="Wu L."/>
            <person name="Ma J."/>
        </authorList>
    </citation>
    <scope>NUCLEOTIDE SEQUENCE [LARGE SCALE GENOMIC DNA]</scope>
    <source>
        <strain evidence="4 5">JCM 9383</strain>
    </source>
</reference>
<accession>A0ABN3V9H5</accession>
<comment type="catalytic activity">
    <reaction evidence="2">
        <text>L-homoserine + acetyl-CoA = O-acetyl-L-homoserine + CoA</text>
        <dbReference type="Rhea" id="RHEA:13701"/>
        <dbReference type="ChEBI" id="CHEBI:57287"/>
        <dbReference type="ChEBI" id="CHEBI:57288"/>
        <dbReference type="ChEBI" id="CHEBI:57476"/>
        <dbReference type="ChEBI" id="CHEBI:57716"/>
        <dbReference type="EC" id="2.3.1.31"/>
    </reaction>
</comment>
<name>A0ABN3V9H5_9PSEU</name>
<comment type="pathway">
    <text evidence="2">Amino-acid biosynthesis; L-methionine biosynthesis via de novo pathway; O-acetyl-L-homoserine from L-homoserine: step 1/1.</text>
</comment>
<keyword evidence="2" id="KW-0012">Acyltransferase</keyword>
<dbReference type="InterPro" id="IPR029058">
    <property type="entry name" value="AB_hydrolase_fold"/>
</dbReference>
<dbReference type="NCBIfam" id="TIGR01392">
    <property type="entry name" value="homoserO_Ac_trn"/>
    <property type="match status" value="1"/>
</dbReference>
<comment type="similarity">
    <text evidence="2">Belongs to the AB hydrolase superfamily. MetX family.</text>
</comment>
<evidence type="ECO:0000256" key="1">
    <source>
        <dbReference type="ARBA" id="ARBA00022679"/>
    </source>
</evidence>
<dbReference type="InterPro" id="IPR000073">
    <property type="entry name" value="AB_hydrolase_1"/>
</dbReference>
<comment type="caution">
    <text evidence="2">Lacks conserved residue(s) required for the propagation of feature annotation.</text>
</comment>
<comment type="function">
    <text evidence="2">Transfers an acetyl group from acetyl-CoA to L-homoserine, forming acetyl-L-homoserine.</text>
</comment>
<keyword evidence="2" id="KW-0963">Cytoplasm</keyword>
<keyword evidence="5" id="KW-1185">Reference proteome</keyword>
<evidence type="ECO:0000256" key="2">
    <source>
        <dbReference type="HAMAP-Rule" id="MF_00296"/>
    </source>
</evidence>
<dbReference type="EMBL" id="BAAAUX010000011">
    <property type="protein sequence ID" value="GAA2785072.1"/>
    <property type="molecule type" value="Genomic_DNA"/>
</dbReference>
<keyword evidence="2" id="KW-0028">Amino-acid biosynthesis</keyword>
<gene>
    <name evidence="2" type="primary">metXA</name>
    <name evidence="4" type="ORF">GCM10010470_18940</name>
</gene>
<feature type="active site" evidence="2">
    <location>
        <position position="329"/>
    </location>
</feature>
<feature type="binding site" evidence="2">
    <location>
        <position position="236"/>
    </location>
    <ligand>
        <name>substrate</name>
    </ligand>
</feature>
<dbReference type="Gene3D" id="3.40.50.1820">
    <property type="entry name" value="alpha/beta hydrolase"/>
    <property type="match status" value="1"/>
</dbReference>
<dbReference type="PANTHER" id="PTHR32268:SF11">
    <property type="entry name" value="HOMOSERINE O-ACETYLTRANSFERASE"/>
    <property type="match status" value="1"/>
</dbReference>
<dbReference type="PIRSF" id="PIRSF000443">
    <property type="entry name" value="Homoser_Ac_trans"/>
    <property type="match status" value="1"/>
</dbReference>
<feature type="domain" description="AB hydrolase-1" evidence="3">
    <location>
        <begin position="59"/>
        <end position="362"/>
    </location>
</feature>
<dbReference type="SUPFAM" id="SSF53474">
    <property type="entry name" value="alpha/beta-Hydrolases"/>
    <property type="match status" value="1"/>
</dbReference>
<comment type="subcellular location">
    <subcellularLocation>
        <location evidence="2">Cytoplasm</location>
    </subcellularLocation>
</comment>
<protein>
    <recommendedName>
        <fullName evidence="2">Homoserine O-acetyltransferase</fullName>
        <shortName evidence="2">HAT</shortName>
        <ecNumber evidence="2">2.3.1.31</ecNumber>
    </recommendedName>
    <alternativeName>
        <fullName evidence="2">Homoserine transacetylase</fullName>
        <shortName evidence="2">HTA</shortName>
    </alternativeName>
</protein>
<evidence type="ECO:0000313" key="4">
    <source>
        <dbReference type="EMBL" id="GAA2785072.1"/>
    </source>
</evidence>
<dbReference type="EC" id="2.3.1.31" evidence="2"/>
<sequence length="377" mass="39713">MSTGTGLLPATGAWREGDPAGRRQWLRLPDPFPLEAGGSLPAARLAYETWGRLDRDASNAVLVLHALTGDSHVAGPAEPGHPTPGWWDGLIGPGRPLDTDRWFVVAPNAIGGCQGSTGPATTAPDGRAWGGRFPAVTVRDSVRAEALLADALGVSSWAAVIGGSFGGMRALEWAVDQPGRVSAALLLSCCAVSSAEQISWSATQIQAIRADPDWLGGDYHDLPDGRGPQAGLGVARRIAHITYRSPQELETRFGTGHQDGEHPWHGGRYAVESYLDHHADKLARRFDAASYVALAQAMSGHDVGRGRGGAEAALCRVRARTLVGAVDSDRLFPPSQQRWLAGAIPGAGLRTISSPHGHDGFLIETGQVGALVRELLS</sequence>
<dbReference type="HAMAP" id="MF_00296">
    <property type="entry name" value="MetX_acyltransf"/>
    <property type="match status" value="1"/>
</dbReference>
<keyword evidence="2" id="KW-0486">Methionine biosynthesis</keyword>
<comment type="caution">
    <text evidence="4">The sequence shown here is derived from an EMBL/GenBank/DDBJ whole genome shotgun (WGS) entry which is preliminary data.</text>
</comment>
<dbReference type="PANTHER" id="PTHR32268">
    <property type="entry name" value="HOMOSERINE O-ACETYLTRANSFERASE"/>
    <property type="match status" value="1"/>
</dbReference>
<organism evidence="4 5">
    <name type="scientific">Saccharopolyspora taberi</name>
    <dbReference type="NCBI Taxonomy" id="60895"/>
    <lineage>
        <taxon>Bacteria</taxon>
        <taxon>Bacillati</taxon>
        <taxon>Actinomycetota</taxon>
        <taxon>Actinomycetes</taxon>
        <taxon>Pseudonocardiales</taxon>
        <taxon>Pseudonocardiaceae</taxon>
        <taxon>Saccharopolyspora</taxon>
    </lineage>
</organism>
<dbReference type="Pfam" id="PF00561">
    <property type="entry name" value="Abhydrolase_1"/>
    <property type="match status" value="1"/>
</dbReference>